<name>A0A9P1DWR1_CUSEU</name>
<evidence type="ECO:0000313" key="2">
    <source>
        <dbReference type="Proteomes" id="UP001152484"/>
    </source>
</evidence>
<sequence length="272" mass="30687">MEAIRKQATKLREQAAKQQQEVLKRFSGGLGGSDNGIPNEAELLQHQNLEKLYISTRAGKFQRDIVQGLEGYIVTGSKQIEIGTKLSEDARKYATKNICTSSSTLSKAALSYSMARAQMEKEHDILLKALETQVAEPLRAMIVGVPLEEARHLAQRYDRVRQEAESQAIEVSRWQARARESNSNPEYMSKLESAEIKLHELKSSMVTLGKEASASMAAVEAQQQRLTLQRLITMVEAEHNHHQRVLQILDQLETELNCSRNLSWNLSHSLHK</sequence>
<dbReference type="OrthoDB" id="1719340at2759"/>
<comment type="caution">
    <text evidence="1">The sequence shown here is derived from an EMBL/GenBank/DDBJ whole genome shotgun (WGS) entry which is preliminary data.</text>
</comment>
<accession>A0A9P1DWR1</accession>
<dbReference type="AlphaFoldDB" id="A0A9P1DWR1"/>
<proteinExistence type="predicted"/>
<gene>
    <name evidence="1" type="ORF">CEURO_LOCUS691</name>
</gene>
<dbReference type="Gene3D" id="1.20.1270.60">
    <property type="entry name" value="Arfaptin homology (AH) domain/BAR domain"/>
    <property type="match status" value="1"/>
</dbReference>
<dbReference type="InterPro" id="IPR027267">
    <property type="entry name" value="AH/BAR_dom_sf"/>
</dbReference>
<organism evidence="1 2">
    <name type="scientific">Cuscuta europaea</name>
    <name type="common">European dodder</name>
    <dbReference type="NCBI Taxonomy" id="41803"/>
    <lineage>
        <taxon>Eukaryota</taxon>
        <taxon>Viridiplantae</taxon>
        <taxon>Streptophyta</taxon>
        <taxon>Embryophyta</taxon>
        <taxon>Tracheophyta</taxon>
        <taxon>Spermatophyta</taxon>
        <taxon>Magnoliopsida</taxon>
        <taxon>eudicotyledons</taxon>
        <taxon>Gunneridae</taxon>
        <taxon>Pentapetalae</taxon>
        <taxon>asterids</taxon>
        <taxon>lamiids</taxon>
        <taxon>Solanales</taxon>
        <taxon>Convolvulaceae</taxon>
        <taxon>Cuscuteae</taxon>
        <taxon>Cuscuta</taxon>
        <taxon>Cuscuta subgen. Cuscuta</taxon>
    </lineage>
</organism>
<dbReference type="Proteomes" id="UP001152484">
    <property type="component" value="Unassembled WGS sequence"/>
</dbReference>
<dbReference type="EMBL" id="CAMAPE010000002">
    <property type="protein sequence ID" value="CAH9054675.1"/>
    <property type="molecule type" value="Genomic_DNA"/>
</dbReference>
<protein>
    <recommendedName>
        <fullName evidence="3">SH3 domain-containing protein</fullName>
    </recommendedName>
</protein>
<evidence type="ECO:0000313" key="1">
    <source>
        <dbReference type="EMBL" id="CAH9054675.1"/>
    </source>
</evidence>
<keyword evidence="2" id="KW-1185">Reference proteome</keyword>
<dbReference type="SUPFAM" id="SSF103657">
    <property type="entry name" value="BAR/IMD domain-like"/>
    <property type="match status" value="1"/>
</dbReference>
<evidence type="ECO:0008006" key="3">
    <source>
        <dbReference type="Google" id="ProtNLM"/>
    </source>
</evidence>
<reference evidence="1" key="1">
    <citation type="submission" date="2022-07" db="EMBL/GenBank/DDBJ databases">
        <authorList>
            <person name="Macas J."/>
            <person name="Novak P."/>
            <person name="Neumann P."/>
        </authorList>
    </citation>
    <scope>NUCLEOTIDE SEQUENCE</scope>
</reference>